<reference evidence="2 3" key="1">
    <citation type="journal article" date="2013" name="PLoS Genet.">
        <title>Genomic mechanisms accounting for the adaptation to parasitism in nematode-trapping fungi.</title>
        <authorList>
            <person name="Meerupati T."/>
            <person name="Andersson K.M."/>
            <person name="Friman E."/>
            <person name="Kumar D."/>
            <person name="Tunlid A."/>
            <person name="Ahren D."/>
        </authorList>
    </citation>
    <scope>NUCLEOTIDE SEQUENCE [LARGE SCALE GENOMIC DNA]</scope>
    <source>
        <strain evidence="2 3">CBS 200.50</strain>
    </source>
</reference>
<comment type="caution">
    <text evidence="2">The sequence shown here is derived from an EMBL/GenBank/DDBJ whole genome shotgun (WGS) entry which is preliminary data.</text>
</comment>
<dbReference type="PANTHER" id="PTHR38886">
    <property type="entry name" value="SESA DOMAIN-CONTAINING PROTEIN"/>
    <property type="match status" value="1"/>
</dbReference>
<gene>
    <name evidence="2" type="ORF">H072_232</name>
</gene>
<evidence type="ECO:0000256" key="1">
    <source>
        <dbReference type="SAM" id="SignalP"/>
    </source>
</evidence>
<protein>
    <recommendedName>
        <fullName evidence="4">Fungal N-terminal domain-containing protein</fullName>
    </recommendedName>
</protein>
<dbReference type="OrthoDB" id="5404564at2759"/>
<organism evidence="2 3">
    <name type="scientific">Dactylellina haptotyla (strain CBS 200.50)</name>
    <name type="common">Nematode-trapping fungus</name>
    <name type="synonym">Monacrosporium haptotylum</name>
    <dbReference type="NCBI Taxonomy" id="1284197"/>
    <lineage>
        <taxon>Eukaryota</taxon>
        <taxon>Fungi</taxon>
        <taxon>Dikarya</taxon>
        <taxon>Ascomycota</taxon>
        <taxon>Pezizomycotina</taxon>
        <taxon>Orbiliomycetes</taxon>
        <taxon>Orbiliales</taxon>
        <taxon>Orbiliaceae</taxon>
        <taxon>Dactylellina</taxon>
    </lineage>
</organism>
<accession>S8ASD5</accession>
<evidence type="ECO:0008006" key="4">
    <source>
        <dbReference type="Google" id="ProtNLM"/>
    </source>
</evidence>
<dbReference type="STRING" id="1284197.S8ASD5"/>
<dbReference type="OMA" id="QAYDVHT"/>
<dbReference type="HOGENOM" id="CLU_032415_0_0_1"/>
<proteinExistence type="predicted"/>
<keyword evidence="3" id="KW-1185">Reference proteome</keyword>
<dbReference type="EMBL" id="AQGS01000003">
    <property type="protein sequence ID" value="EPS45885.1"/>
    <property type="molecule type" value="Genomic_DNA"/>
</dbReference>
<keyword evidence="1" id="KW-0732">Signal</keyword>
<sequence>MASPVSIGDAFLLAKLALVLGQAFTTGRKSAPAEFQEVESQLYSISTALSALDVACKNGSIALNVDSSGLPSSLESQRNKADDALVSMLQGCQDMLKHLESVVEKYSSINEPEKRDISKTRKWTSELKKNWKKVWWTTEGGDLAALRRSLAIHLNCLNLALGVINNTQTGKVGAQVDHVSVMLTEIHTWFVDNIKNPRTGTPSIDQRINALSVNDGPLANIQFELVEESSNGQAVLCPKAAVDSKWNQVEDGDPQPKLFHCNCAAQPGQPAPHHFQLDSLQLSPVSFALRHTGNIRSWMVYKVANRATNRLASLTVKNVPASQIHDFEAHFIDLLASIRARLMLRRGGTMLAYTTPGPAESEEARILNLMSDMQKTQGQVDKVTFTINRQSYSRTGIEAIQLLHYKTLNKEYRTVDFAIYPKDLLPLNTAELVISYKPKSSGGDITKTVLYLTHKTVIKYLAATNSVVLDQVDCAGLTPGDQESILRGVDVSIQLASTEAALELRKKLQDMRVELFVIALRAPRDDERIALKAQCRGFHTEKVDVVGADVSILQSETSGRLRLVVVSNDEATILSQELAENFMAAGERPTFTSPTHVVQVLDYGTREIRKHENGFNFVDFSDVYVDRLFSLGLAAFSGNEVPAGPISRSLDASGDTK</sequence>
<dbReference type="PANTHER" id="PTHR38886:SF1">
    <property type="entry name" value="NACHT-NTPASE AND P-LOOP NTPASES N-TERMINAL DOMAIN-CONTAINING PROTEIN"/>
    <property type="match status" value="1"/>
</dbReference>
<dbReference type="Proteomes" id="UP000015100">
    <property type="component" value="Unassembled WGS sequence"/>
</dbReference>
<feature type="signal peptide" evidence="1">
    <location>
        <begin position="1"/>
        <end position="21"/>
    </location>
</feature>
<dbReference type="AlphaFoldDB" id="S8ASD5"/>
<reference evidence="3" key="2">
    <citation type="submission" date="2013-04" db="EMBL/GenBank/DDBJ databases">
        <title>Genomic mechanisms accounting for the adaptation to parasitism in nematode-trapping fungi.</title>
        <authorList>
            <person name="Ahren D.G."/>
        </authorList>
    </citation>
    <scope>NUCLEOTIDE SEQUENCE [LARGE SCALE GENOMIC DNA]</scope>
    <source>
        <strain evidence="3">CBS 200.50</strain>
    </source>
</reference>
<dbReference type="eggNOG" id="ENOG502SI2I">
    <property type="taxonomic scope" value="Eukaryota"/>
</dbReference>
<name>S8ASD5_DACHA</name>
<evidence type="ECO:0000313" key="3">
    <source>
        <dbReference type="Proteomes" id="UP000015100"/>
    </source>
</evidence>
<feature type="chain" id="PRO_5004547960" description="Fungal N-terminal domain-containing protein" evidence="1">
    <location>
        <begin position="22"/>
        <end position="657"/>
    </location>
</feature>
<evidence type="ECO:0000313" key="2">
    <source>
        <dbReference type="EMBL" id="EPS45885.1"/>
    </source>
</evidence>